<comment type="caution">
    <text evidence="2">The sequence shown here is derived from an EMBL/GenBank/DDBJ whole genome shotgun (WGS) entry which is preliminary data.</text>
</comment>
<dbReference type="Proteomes" id="UP000236630">
    <property type="component" value="Unassembled WGS sequence"/>
</dbReference>
<keyword evidence="1" id="KW-0175">Coiled coil</keyword>
<evidence type="ECO:0000313" key="3">
    <source>
        <dbReference type="Proteomes" id="UP000236630"/>
    </source>
</evidence>
<evidence type="ECO:0000313" key="2">
    <source>
        <dbReference type="EMBL" id="GAY69037.1"/>
    </source>
</evidence>
<feature type="coiled-coil region" evidence="1">
    <location>
        <begin position="29"/>
        <end position="63"/>
    </location>
</feature>
<protein>
    <recommendedName>
        <fullName evidence="4">Rx N-terminal domain-containing protein</fullName>
    </recommendedName>
</protein>
<name>A0A2H5QWT3_CITUN</name>
<dbReference type="EMBL" id="BDQV01001066">
    <property type="protein sequence ID" value="GAY69037.1"/>
    <property type="molecule type" value="Genomic_DNA"/>
</dbReference>
<sequence length="170" mass="18826">MGNILGIQLTCDALSTGFINCTRRKAAYVSRLEHNLIAIQTELQKLIEAKNDVMTRVANAEQQQLRRLNKVQGWLSRVEAVEAEVGELTRDSSQEIEKLCLGGYCSKNCKSSYKFGKKVSKKLQLVATLMDEGAFEVVAEKVPQPAVDEKPLQPTIVGLESTLIKFGDVL</sequence>
<gene>
    <name evidence="2" type="ORF">CUMW_268890</name>
</gene>
<accession>A0A2H5QWT3</accession>
<proteinExistence type="predicted"/>
<evidence type="ECO:0008006" key="4">
    <source>
        <dbReference type="Google" id="ProtNLM"/>
    </source>
</evidence>
<reference evidence="2 3" key="1">
    <citation type="journal article" date="2017" name="Front. Genet.">
        <title>Draft sequencing of the heterozygous diploid genome of Satsuma (Citrus unshiu Marc.) using a hybrid assembly approach.</title>
        <authorList>
            <person name="Shimizu T."/>
            <person name="Tanizawa Y."/>
            <person name="Mochizuki T."/>
            <person name="Nagasaki H."/>
            <person name="Yoshioka T."/>
            <person name="Toyoda A."/>
            <person name="Fujiyama A."/>
            <person name="Kaminuma E."/>
            <person name="Nakamura Y."/>
        </authorList>
    </citation>
    <scope>NUCLEOTIDE SEQUENCE [LARGE SCALE GENOMIC DNA]</scope>
    <source>
        <strain evidence="3">cv. Miyagawa wase</strain>
    </source>
</reference>
<evidence type="ECO:0000256" key="1">
    <source>
        <dbReference type="SAM" id="Coils"/>
    </source>
</evidence>
<organism evidence="2 3">
    <name type="scientific">Citrus unshiu</name>
    <name type="common">Satsuma mandarin</name>
    <name type="synonym">Citrus nobilis var. unshiu</name>
    <dbReference type="NCBI Taxonomy" id="55188"/>
    <lineage>
        <taxon>Eukaryota</taxon>
        <taxon>Viridiplantae</taxon>
        <taxon>Streptophyta</taxon>
        <taxon>Embryophyta</taxon>
        <taxon>Tracheophyta</taxon>
        <taxon>Spermatophyta</taxon>
        <taxon>Magnoliopsida</taxon>
        <taxon>eudicotyledons</taxon>
        <taxon>Gunneridae</taxon>
        <taxon>Pentapetalae</taxon>
        <taxon>rosids</taxon>
        <taxon>malvids</taxon>
        <taxon>Sapindales</taxon>
        <taxon>Rutaceae</taxon>
        <taxon>Aurantioideae</taxon>
        <taxon>Citrus</taxon>
    </lineage>
</organism>
<dbReference type="AlphaFoldDB" id="A0A2H5QWT3"/>
<keyword evidence="3" id="KW-1185">Reference proteome</keyword>